<keyword evidence="3" id="KW-1185">Reference proteome</keyword>
<proteinExistence type="predicted"/>
<comment type="caution">
    <text evidence="2">The sequence shown here is derived from an EMBL/GenBank/DDBJ whole genome shotgun (WGS) entry which is preliminary data.</text>
</comment>
<name>A0AAN7ULK4_9PEZI</name>
<reference evidence="2 3" key="1">
    <citation type="submission" date="2023-10" db="EMBL/GenBank/DDBJ databases">
        <title>Draft genome sequence of Xylaria bambusicola isolate GMP-LS, the root and basal stem rot pathogen of sugarcane in Indonesia.</title>
        <authorList>
            <person name="Selvaraj P."/>
            <person name="Muralishankar V."/>
            <person name="Muruganantham S."/>
            <person name="Sp S."/>
            <person name="Haryani S."/>
            <person name="Lau K.J.X."/>
            <person name="Naqvi N.I."/>
        </authorList>
    </citation>
    <scope>NUCLEOTIDE SEQUENCE [LARGE SCALE GENOMIC DNA]</scope>
    <source>
        <strain evidence="2">GMP-LS</strain>
    </source>
</reference>
<feature type="signal peptide" evidence="1">
    <location>
        <begin position="1"/>
        <end position="23"/>
    </location>
</feature>
<dbReference type="AlphaFoldDB" id="A0AAN7ULK4"/>
<keyword evidence="1" id="KW-0732">Signal</keyword>
<evidence type="ECO:0000313" key="2">
    <source>
        <dbReference type="EMBL" id="KAK5627581.1"/>
    </source>
</evidence>
<dbReference type="Proteomes" id="UP001305414">
    <property type="component" value="Unassembled WGS sequence"/>
</dbReference>
<evidence type="ECO:0000313" key="3">
    <source>
        <dbReference type="Proteomes" id="UP001305414"/>
    </source>
</evidence>
<dbReference type="EMBL" id="JAWHQM010000006">
    <property type="protein sequence ID" value="KAK5627581.1"/>
    <property type="molecule type" value="Genomic_DNA"/>
</dbReference>
<protein>
    <submittedName>
        <fullName evidence="2">Uncharacterized protein</fullName>
    </submittedName>
</protein>
<feature type="chain" id="PRO_5042869900" evidence="1">
    <location>
        <begin position="24"/>
        <end position="90"/>
    </location>
</feature>
<gene>
    <name evidence="2" type="ORF">RRF57_003296</name>
</gene>
<accession>A0AAN7ULK4</accession>
<organism evidence="2 3">
    <name type="scientific">Xylaria bambusicola</name>
    <dbReference type="NCBI Taxonomy" id="326684"/>
    <lineage>
        <taxon>Eukaryota</taxon>
        <taxon>Fungi</taxon>
        <taxon>Dikarya</taxon>
        <taxon>Ascomycota</taxon>
        <taxon>Pezizomycotina</taxon>
        <taxon>Sordariomycetes</taxon>
        <taxon>Xylariomycetidae</taxon>
        <taxon>Xylariales</taxon>
        <taxon>Xylariaceae</taxon>
        <taxon>Xylaria</taxon>
    </lineage>
</organism>
<sequence>MGVYCVELLFSVISLCIQGLCAAELMHFVLGQAVETYKLIVVVWSGTPDTEVQHDFGRFGSVSKVGVQPMCSIGRVTTHPNRAEPERVDV</sequence>
<evidence type="ECO:0000256" key="1">
    <source>
        <dbReference type="SAM" id="SignalP"/>
    </source>
</evidence>